<keyword evidence="7 15" id="KW-0418">Kinase</keyword>
<dbReference type="CDD" id="cd06225">
    <property type="entry name" value="HAMP"/>
    <property type="match status" value="1"/>
</dbReference>
<dbReference type="InterPro" id="IPR004358">
    <property type="entry name" value="Sig_transdc_His_kin-like_C"/>
</dbReference>
<evidence type="ECO:0000259" key="13">
    <source>
        <dbReference type="PROSITE" id="PS50109"/>
    </source>
</evidence>
<dbReference type="InterPro" id="IPR050428">
    <property type="entry name" value="TCS_sensor_his_kinase"/>
</dbReference>
<comment type="subcellular location">
    <subcellularLocation>
        <location evidence="2">Cell membrane</location>
    </subcellularLocation>
</comment>
<feature type="region of interest" description="Disordered" evidence="11">
    <location>
        <begin position="68"/>
        <end position="103"/>
    </location>
</feature>
<dbReference type="InterPro" id="IPR036890">
    <property type="entry name" value="HATPase_C_sf"/>
</dbReference>
<dbReference type="CDD" id="cd00082">
    <property type="entry name" value="HisKA"/>
    <property type="match status" value="1"/>
</dbReference>
<evidence type="ECO:0000256" key="1">
    <source>
        <dbReference type="ARBA" id="ARBA00000085"/>
    </source>
</evidence>
<protein>
    <recommendedName>
        <fullName evidence="3">histidine kinase</fullName>
        <ecNumber evidence="3">2.7.13.3</ecNumber>
    </recommendedName>
</protein>
<dbReference type="PANTHER" id="PTHR45436">
    <property type="entry name" value="SENSOR HISTIDINE KINASE YKOH"/>
    <property type="match status" value="1"/>
</dbReference>
<gene>
    <name evidence="15" type="ORF">FPZ47_13020</name>
</gene>
<dbReference type="Proteomes" id="UP000320513">
    <property type="component" value="Unassembled WGS sequence"/>
</dbReference>
<dbReference type="InterPro" id="IPR036097">
    <property type="entry name" value="HisK_dim/P_sf"/>
</dbReference>
<evidence type="ECO:0000256" key="10">
    <source>
        <dbReference type="ARBA" id="ARBA00023136"/>
    </source>
</evidence>
<evidence type="ECO:0000256" key="9">
    <source>
        <dbReference type="ARBA" id="ARBA00023012"/>
    </source>
</evidence>
<dbReference type="EC" id="2.7.13.3" evidence="3"/>
<feature type="domain" description="Histidine kinase" evidence="13">
    <location>
        <begin position="229"/>
        <end position="449"/>
    </location>
</feature>
<reference evidence="15 16" key="1">
    <citation type="submission" date="2019-07" db="EMBL/GenBank/DDBJ databases">
        <title>New Mycobacterium species.</title>
        <authorList>
            <person name="Tortoli E."/>
            <person name="Ghielmetti G."/>
            <person name="Friedel U."/>
            <person name="Trovato A."/>
        </authorList>
    </citation>
    <scope>NUCLEOTIDE SEQUENCE [LARGE SCALE GENOMIC DNA]</scope>
    <source>
        <strain evidence="15 16">16-83</strain>
    </source>
</reference>
<evidence type="ECO:0000313" key="15">
    <source>
        <dbReference type="EMBL" id="TVS88901.1"/>
    </source>
</evidence>
<evidence type="ECO:0000259" key="14">
    <source>
        <dbReference type="PROSITE" id="PS50885"/>
    </source>
</evidence>
<dbReference type="Pfam" id="PF00672">
    <property type="entry name" value="HAMP"/>
    <property type="match status" value="1"/>
</dbReference>
<evidence type="ECO:0000256" key="3">
    <source>
        <dbReference type="ARBA" id="ARBA00012438"/>
    </source>
</evidence>
<dbReference type="PANTHER" id="PTHR45436:SF5">
    <property type="entry name" value="SENSOR HISTIDINE KINASE TRCS"/>
    <property type="match status" value="1"/>
</dbReference>
<dbReference type="AlphaFoldDB" id="A0A557XSF6"/>
<proteinExistence type="predicted"/>
<evidence type="ECO:0000256" key="12">
    <source>
        <dbReference type="SAM" id="Phobius"/>
    </source>
</evidence>
<evidence type="ECO:0000256" key="8">
    <source>
        <dbReference type="ARBA" id="ARBA00022989"/>
    </source>
</evidence>
<dbReference type="InterPro" id="IPR003594">
    <property type="entry name" value="HATPase_dom"/>
</dbReference>
<dbReference type="PROSITE" id="PS50109">
    <property type="entry name" value="HIS_KIN"/>
    <property type="match status" value="1"/>
</dbReference>
<organism evidence="15 16">
    <name type="scientific">Mycobacterium helveticum</name>
    <dbReference type="NCBI Taxonomy" id="2592811"/>
    <lineage>
        <taxon>Bacteria</taxon>
        <taxon>Bacillati</taxon>
        <taxon>Actinomycetota</taxon>
        <taxon>Actinomycetes</taxon>
        <taxon>Mycobacteriales</taxon>
        <taxon>Mycobacteriaceae</taxon>
        <taxon>Mycobacterium</taxon>
    </lineage>
</organism>
<dbReference type="Gene3D" id="3.30.565.10">
    <property type="entry name" value="Histidine kinase-like ATPase, C-terminal domain"/>
    <property type="match status" value="1"/>
</dbReference>
<evidence type="ECO:0000256" key="4">
    <source>
        <dbReference type="ARBA" id="ARBA00022553"/>
    </source>
</evidence>
<keyword evidence="5" id="KW-0808">Transferase</keyword>
<name>A0A557XSF6_9MYCO</name>
<accession>A0A557XSF6</accession>
<dbReference type="SMART" id="SM00304">
    <property type="entry name" value="HAMP"/>
    <property type="match status" value="1"/>
</dbReference>
<keyword evidence="10 12" id="KW-0472">Membrane</keyword>
<keyword evidence="8 12" id="KW-1133">Transmembrane helix</keyword>
<keyword evidence="16" id="KW-1185">Reference proteome</keyword>
<dbReference type="SUPFAM" id="SSF47384">
    <property type="entry name" value="Homodimeric domain of signal transducing histidine kinase"/>
    <property type="match status" value="1"/>
</dbReference>
<dbReference type="EMBL" id="VMQU01000047">
    <property type="protein sequence ID" value="TVS88901.1"/>
    <property type="molecule type" value="Genomic_DNA"/>
</dbReference>
<dbReference type="Pfam" id="PF00512">
    <property type="entry name" value="HisKA"/>
    <property type="match status" value="1"/>
</dbReference>
<keyword evidence="6 12" id="KW-0812">Transmembrane</keyword>
<evidence type="ECO:0000256" key="7">
    <source>
        <dbReference type="ARBA" id="ARBA00022777"/>
    </source>
</evidence>
<dbReference type="GO" id="GO:0000155">
    <property type="term" value="F:phosphorelay sensor kinase activity"/>
    <property type="evidence" value="ECO:0007669"/>
    <property type="project" value="InterPro"/>
</dbReference>
<dbReference type="CDD" id="cd00075">
    <property type="entry name" value="HATPase"/>
    <property type="match status" value="1"/>
</dbReference>
<evidence type="ECO:0000256" key="6">
    <source>
        <dbReference type="ARBA" id="ARBA00022692"/>
    </source>
</evidence>
<dbReference type="SUPFAM" id="SSF55874">
    <property type="entry name" value="ATPase domain of HSP90 chaperone/DNA topoisomerase II/histidine kinase"/>
    <property type="match status" value="1"/>
</dbReference>
<dbReference type="PRINTS" id="PR00344">
    <property type="entry name" value="BCTRLSENSOR"/>
</dbReference>
<evidence type="ECO:0000256" key="11">
    <source>
        <dbReference type="SAM" id="MobiDB-lite"/>
    </source>
</evidence>
<evidence type="ECO:0000256" key="5">
    <source>
        <dbReference type="ARBA" id="ARBA00022679"/>
    </source>
</evidence>
<keyword evidence="4" id="KW-0597">Phosphoprotein</keyword>
<dbReference type="Gene3D" id="1.10.287.130">
    <property type="match status" value="1"/>
</dbReference>
<dbReference type="OrthoDB" id="9757990at2"/>
<dbReference type="SMART" id="SM00388">
    <property type="entry name" value="HisKA"/>
    <property type="match status" value="1"/>
</dbReference>
<evidence type="ECO:0000256" key="2">
    <source>
        <dbReference type="ARBA" id="ARBA00004236"/>
    </source>
</evidence>
<dbReference type="GO" id="GO:0005886">
    <property type="term" value="C:plasma membrane"/>
    <property type="evidence" value="ECO:0007669"/>
    <property type="project" value="UniProtKB-SubCell"/>
</dbReference>
<dbReference type="Gene3D" id="6.10.340.10">
    <property type="match status" value="1"/>
</dbReference>
<dbReference type="Pfam" id="PF02518">
    <property type="entry name" value="HATPase_c"/>
    <property type="match status" value="1"/>
</dbReference>
<dbReference type="SUPFAM" id="SSF158472">
    <property type="entry name" value="HAMP domain-like"/>
    <property type="match status" value="1"/>
</dbReference>
<dbReference type="InterPro" id="IPR003660">
    <property type="entry name" value="HAMP_dom"/>
</dbReference>
<feature type="transmembrane region" description="Helical" evidence="12">
    <location>
        <begin position="134"/>
        <end position="153"/>
    </location>
</feature>
<keyword evidence="9" id="KW-0902">Two-component regulatory system</keyword>
<comment type="catalytic activity">
    <reaction evidence="1">
        <text>ATP + protein L-histidine = ADP + protein N-phospho-L-histidine.</text>
        <dbReference type="EC" id="2.7.13.3"/>
    </reaction>
</comment>
<dbReference type="InterPro" id="IPR003661">
    <property type="entry name" value="HisK_dim/P_dom"/>
</dbReference>
<comment type="caution">
    <text evidence="15">The sequence shown here is derived from an EMBL/GenBank/DDBJ whole genome shotgun (WGS) entry which is preliminary data.</text>
</comment>
<feature type="compositionally biased region" description="Pro residues" evidence="11">
    <location>
        <begin position="82"/>
        <end position="95"/>
    </location>
</feature>
<sequence length="456" mass="48031">MVTLIAILLLALGAAIDEVVGVQLNRDLESRLADDVVRAANLVKVGVGPAELVAQLQAQRIRVQVIGPDGTRYGDRSLTPTASPPPQGGPVPPPSAGERSSKSVTRVLRDGSTLVMVAKTNGIQARRAQLRRDLLIGGIATLILIAVLVRLVVGRALAPLQRITSTAQQITYGDRGRRLRPDRPSTELGHAAAAFDTMLDALETAETTAHRAAEAAQQAELKTRRFLSDAAHELRSPVTAIQAVAQQLTASTEGTGHDDASISRLRRYAALLGGETRRAGRLVSDLLDIAGIDAGTALRSEDVDLVDVVAAEVERAAMLAPSVSVRLVGDGSRLPIRADPGRIVQILSNVLDNARRYTPRGGEITVRTAARDRTAEVTVVDSGPGIPDADRERVFDRLVRLDDARDRGSGGAGLGLSIARGLAEAHHGTLECLARESGAAFRLSLPLTQASAGPAA</sequence>
<evidence type="ECO:0000313" key="16">
    <source>
        <dbReference type="Proteomes" id="UP000320513"/>
    </source>
</evidence>
<dbReference type="PROSITE" id="PS50885">
    <property type="entry name" value="HAMP"/>
    <property type="match status" value="1"/>
</dbReference>
<dbReference type="InterPro" id="IPR005467">
    <property type="entry name" value="His_kinase_dom"/>
</dbReference>
<dbReference type="SMART" id="SM00387">
    <property type="entry name" value="HATPase_c"/>
    <property type="match status" value="1"/>
</dbReference>
<feature type="domain" description="HAMP" evidence="14">
    <location>
        <begin position="154"/>
        <end position="207"/>
    </location>
</feature>